<evidence type="ECO:0000256" key="7">
    <source>
        <dbReference type="ARBA" id="ARBA00023136"/>
    </source>
</evidence>
<dbReference type="Gene3D" id="2.10.50.30">
    <property type="entry name" value="GPCR, family 3, nine cysteines domain"/>
    <property type="match status" value="1"/>
</dbReference>
<dbReference type="OrthoDB" id="425344at2759"/>
<feature type="transmembrane region" description="Helical" evidence="11">
    <location>
        <begin position="1019"/>
        <end position="1042"/>
    </location>
</feature>
<dbReference type="Pfam" id="PF01094">
    <property type="entry name" value="ANF_receptor"/>
    <property type="match status" value="1"/>
</dbReference>
<feature type="domain" description="G-protein coupled receptors family 3 profile" evidence="12">
    <location>
        <begin position="799"/>
        <end position="1065"/>
    </location>
</feature>
<name>A0A6J8BTL0_MYTCO</name>
<dbReference type="Proteomes" id="UP000507470">
    <property type="component" value="Unassembled WGS sequence"/>
</dbReference>
<evidence type="ECO:0000256" key="11">
    <source>
        <dbReference type="SAM" id="Phobius"/>
    </source>
</evidence>
<protein>
    <submittedName>
        <fullName evidence="13">GRM3</fullName>
    </submittedName>
</protein>
<dbReference type="PRINTS" id="PR00248">
    <property type="entry name" value="GPCRMGR"/>
</dbReference>
<dbReference type="InterPro" id="IPR001828">
    <property type="entry name" value="ANF_lig-bd_rcpt"/>
</dbReference>
<evidence type="ECO:0000256" key="1">
    <source>
        <dbReference type="ARBA" id="ARBA00004651"/>
    </source>
</evidence>
<dbReference type="AlphaFoldDB" id="A0A6J8BTL0"/>
<reference evidence="13 14" key="1">
    <citation type="submission" date="2020-06" db="EMBL/GenBank/DDBJ databases">
        <authorList>
            <person name="Li R."/>
            <person name="Bekaert M."/>
        </authorList>
    </citation>
    <scope>NUCLEOTIDE SEQUENCE [LARGE SCALE GENOMIC DNA]</scope>
    <source>
        <strain evidence="14">wild</strain>
    </source>
</reference>
<dbReference type="SUPFAM" id="SSF53822">
    <property type="entry name" value="Periplasmic binding protein-like I"/>
    <property type="match status" value="1"/>
</dbReference>
<accession>A0A6J8BTL0</accession>
<feature type="transmembrane region" description="Helical" evidence="11">
    <location>
        <begin position="991"/>
        <end position="1013"/>
    </location>
</feature>
<organism evidence="13 14">
    <name type="scientific">Mytilus coruscus</name>
    <name type="common">Sea mussel</name>
    <dbReference type="NCBI Taxonomy" id="42192"/>
    <lineage>
        <taxon>Eukaryota</taxon>
        <taxon>Metazoa</taxon>
        <taxon>Spiralia</taxon>
        <taxon>Lophotrochozoa</taxon>
        <taxon>Mollusca</taxon>
        <taxon>Bivalvia</taxon>
        <taxon>Autobranchia</taxon>
        <taxon>Pteriomorphia</taxon>
        <taxon>Mytilida</taxon>
        <taxon>Mytiloidea</taxon>
        <taxon>Mytilidae</taxon>
        <taxon>Mytilinae</taxon>
        <taxon>Mytilus</taxon>
    </lineage>
</organism>
<feature type="transmembrane region" description="Helical" evidence="11">
    <location>
        <begin position="958"/>
        <end position="979"/>
    </location>
</feature>
<proteinExistence type="inferred from homology"/>
<dbReference type="InterPro" id="IPR011500">
    <property type="entry name" value="GPCR_3_9-Cys_dom"/>
</dbReference>
<keyword evidence="14" id="KW-1185">Reference proteome</keyword>
<keyword evidence="7 11" id="KW-0472">Membrane</keyword>
<feature type="transmembrane region" description="Helical" evidence="11">
    <location>
        <begin position="911"/>
        <end position="932"/>
    </location>
</feature>
<dbReference type="FunFam" id="2.10.50.30:FF:000001">
    <property type="entry name" value="metabotropic glutamate receptor 1"/>
    <property type="match status" value="1"/>
</dbReference>
<feature type="transmembrane region" description="Helical" evidence="11">
    <location>
        <begin position="836"/>
        <end position="857"/>
    </location>
</feature>
<evidence type="ECO:0000256" key="10">
    <source>
        <dbReference type="ARBA" id="ARBA00023224"/>
    </source>
</evidence>
<dbReference type="Gene3D" id="3.40.50.2300">
    <property type="match status" value="2"/>
</dbReference>
<feature type="transmembrane region" description="Helical" evidence="11">
    <location>
        <begin position="798"/>
        <end position="824"/>
    </location>
</feature>
<keyword evidence="5 11" id="KW-1133">Transmembrane helix</keyword>
<dbReference type="InterPro" id="IPR017978">
    <property type="entry name" value="GPCR_3_C"/>
</dbReference>
<dbReference type="InterPro" id="IPR028082">
    <property type="entry name" value="Peripla_BP_I"/>
</dbReference>
<feature type="transmembrane region" description="Helical" evidence="11">
    <location>
        <begin position="869"/>
        <end position="890"/>
    </location>
</feature>
<keyword evidence="9" id="KW-0325">Glycoprotein</keyword>
<dbReference type="InterPro" id="IPR050726">
    <property type="entry name" value="mGluR"/>
</dbReference>
<evidence type="ECO:0000313" key="13">
    <source>
        <dbReference type="EMBL" id="CAC5387318.1"/>
    </source>
</evidence>
<evidence type="ECO:0000256" key="8">
    <source>
        <dbReference type="ARBA" id="ARBA00023170"/>
    </source>
</evidence>
<evidence type="ECO:0000256" key="5">
    <source>
        <dbReference type="ARBA" id="ARBA00022989"/>
    </source>
</evidence>
<dbReference type="InterPro" id="IPR017979">
    <property type="entry name" value="GPCR_3_CS"/>
</dbReference>
<comment type="subcellular location">
    <subcellularLocation>
        <location evidence="1">Cell membrane</location>
        <topology evidence="1">Multi-pass membrane protein</topology>
    </subcellularLocation>
</comment>
<keyword evidence="4 11" id="KW-0812">Transmembrane</keyword>
<gene>
    <name evidence="13" type="ORF">MCOR_22669</name>
</gene>
<dbReference type="InterPro" id="IPR038550">
    <property type="entry name" value="GPCR_3_9-Cys_sf"/>
</dbReference>
<dbReference type="EMBL" id="CACVKT020003996">
    <property type="protein sequence ID" value="CAC5387318.1"/>
    <property type="molecule type" value="Genomic_DNA"/>
</dbReference>
<evidence type="ECO:0000256" key="4">
    <source>
        <dbReference type="ARBA" id="ARBA00022692"/>
    </source>
</evidence>
<dbReference type="PROSITE" id="PS00980">
    <property type="entry name" value="G_PROTEIN_RECEP_F3_2"/>
    <property type="match status" value="1"/>
</dbReference>
<dbReference type="GO" id="GO:0005886">
    <property type="term" value="C:plasma membrane"/>
    <property type="evidence" value="ECO:0007669"/>
    <property type="project" value="UniProtKB-SubCell"/>
</dbReference>
<comment type="similarity">
    <text evidence="2">Belongs to the G-protein coupled receptor 3 family.</text>
</comment>
<dbReference type="PROSITE" id="PS00979">
    <property type="entry name" value="G_PROTEIN_RECEP_F3_1"/>
    <property type="match status" value="1"/>
</dbReference>
<keyword evidence="3" id="KW-1003">Cell membrane</keyword>
<evidence type="ECO:0000259" key="12">
    <source>
        <dbReference type="PROSITE" id="PS50259"/>
    </source>
</evidence>
<keyword evidence="6" id="KW-0297">G-protein coupled receptor</keyword>
<dbReference type="GO" id="GO:0004930">
    <property type="term" value="F:G protein-coupled receptor activity"/>
    <property type="evidence" value="ECO:0007669"/>
    <property type="project" value="UniProtKB-KW"/>
</dbReference>
<dbReference type="PRINTS" id="PR00593">
    <property type="entry name" value="MTABOTROPICR"/>
</dbReference>
<evidence type="ECO:0000256" key="6">
    <source>
        <dbReference type="ARBA" id="ARBA00023040"/>
    </source>
</evidence>
<evidence type="ECO:0000256" key="9">
    <source>
        <dbReference type="ARBA" id="ARBA00023180"/>
    </source>
</evidence>
<evidence type="ECO:0000256" key="3">
    <source>
        <dbReference type="ARBA" id="ARBA00022475"/>
    </source>
</evidence>
<evidence type="ECO:0000313" key="14">
    <source>
        <dbReference type="Proteomes" id="UP000507470"/>
    </source>
</evidence>
<keyword evidence="10" id="KW-0807">Transducer</keyword>
<sequence length="1118" mass="127047">MEENNEVEYSYLEVTEDRYFQMDLKQKEHVFKTFQNANLKSRHQEEDEDMFINDTEHCGALTVMADESGITSVPFPKLKGIFEKAATLYHSRADVVSFPGKPGASNIVSKYFITSSTAAEKPHLVTVLCTGQVTCDSYCPRWEMYKVCFHSIAAAEHCNLLEKFVKWFKTNSLNLTGLANLNMPCVRGKKPHKATQKREGNANKSNETALTYLNDHNQPKVPPPRSPDGGYIIYFLKDCDNKVSKYYECKGNSKHERQIPQPPGDLVVVSRGRCEYFKDGTKLYGEINNICFHLFEQCTESKNTFFVPSLVYVAPFVIDRWSLYAELFTSLDASDFRCEDGSLAKANKTPKAIAGVIGGSYSSVSEQVANLLRLFKIPQISYASTSARLSDKKRYDYFIRTVPPDNFQAKAMVDIVSKFNWTYVSTVASEGEYGVSGIEAFVEEANARNICISESIKINSNANKNSYIEAVQKLAASPENAKVIILFLRQEDAKGILRAVHEKNMYGRFYWIAADGWGQQTAAVADHERAAEGALTLELQSTFLPEFDKYFFKLNPQDNKRNPWFREYWAKVHKCSWPNVTHPITNPLAKFCTGKEQLSLSVYKQESKVQFIYNAVYALAIALHNMYADVCGNRTEKAELCAEMTKLNGETLLKSYLLNTSFTDKYGALVKFNEKGDALGRYNIMNYQLNRNTRLYEYVLVGNWSTSLELETEKIVWAGGTKDIPSSRCSRPCEYDEYKHVGKNGNSNQCCWMCIKCKEYQYLKDEFTCEECGYGEWPDLDKKGCHSLAEKYMQWNTIYAIIPIVLACVGLFSTCTVIVTFFNFRDTPIVMASGRELSYMLLSGCILCYLITFVLIAKPSTFICGIQRFGVGFGFSVMYSSLLTKTNRISRIFDSARRSARRPPFISPKSQIVIASILIFIQVLFTAIWLVLERPGTRLYTPNERRDEVILKCRTDDISFLMSLVYNMLLIIICTYFAIKTRKIPENFNESKFIGFAMYTTCIIWLAFIPIYFGTLNSFQIQITTLSVSISLSATVILVCLFTPKMYIIVFHPAKNVRKLTMNSTSTKKSQLTTSSVLNSNNYDGSAGERIKLSVNYDERFGVTTTEKEGETENLDML</sequence>
<dbReference type="PROSITE" id="PS50259">
    <property type="entry name" value="G_PROTEIN_RECEP_F3_4"/>
    <property type="match status" value="1"/>
</dbReference>
<dbReference type="CDD" id="cd15934">
    <property type="entry name" value="7tmC_mGluRs_group2_3"/>
    <property type="match status" value="1"/>
</dbReference>
<dbReference type="PANTHER" id="PTHR24060">
    <property type="entry name" value="METABOTROPIC GLUTAMATE RECEPTOR"/>
    <property type="match status" value="1"/>
</dbReference>
<evidence type="ECO:0000256" key="2">
    <source>
        <dbReference type="ARBA" id="ARBA00007242"/>
    </source>
</evidence>
<dbReference type="FunFam" id="3.40.50.2300:FF:000145">
    <property type="entry name" value="Glutamate receptor, metabotropic"/>
    <property type="match status" value="1"/>
</dbReference>
<dbReference type="Pfam" id="PF07562">
    <property type="entry name" value="NCD3G"/>
    <property type="match status" value="1"/>
</dbReference>
<dbReference type="Pfam" id="PF00003">
    <property type="entry name" value="7tm_3"/>
    <property type="match status" value="1"/>
</dbReference>
<dbReference type="InterPro" id="IPR000337">
    <property type="entry name" value="GPCR_3"/>
</dbReference>
<dbReference type="InterPro" id="IPR000162">
    <property type="entry name" value="GPCR_3_mtglu_rcpt"/>
</dbReference>
<keyword evidence="8" id="KW-0675">Receptor</keyword>